<proteinExistence type="predicted"/>
<dbReference type="PANTHER" id="PTHR43793">
    <property type="entry name" value="FAD SYNTHASE"/>
    <property type="match status" value="1"/>
</dbReference>
<dbReference type="Proteomes" id="UP000248410">
    <property type="component" value="Chromosome"/>
</dbReference>
<evidence type="ECO:0000256" key="1">
    <source>
        <dbReference type="ARBA" id="ARBA00022679"/>
    </source>
</evidence>
<keyword evidence="6" id="KW-1185">Reference proteome</keyword>
<dbReference type="KEGG" id="asul:DFR86_09780"/>
<dbReference type="Gene3D" id="1.20.1270.90">
    <property type="entry name" value="AF1782-like"/>
    <property type="match status" value="1"/>
</dbReference>
<dbReference type="CDD" id="cd02170">
    <property type="entry name" value="cytidylyltransferase"/>
    <property type="match status" value="1"/>
</dbReference>
<dbReference type="EMBL" id="CP029288">
    <property type="protein sequence ID" value="AWR97806.1"/>
    <property type="molecule type" value="Genomic_DNA"/>
</dbReference>
<dbReference type="InterPro" id="IPR036809">
    <property type="entry name" value="AF1782-like_sf"/>
</dbReference>
<dbReference type="InterPro" id="IPR014729">
    <property type="entry name" value="Rossmann-like_a/b/a_fold"/>
</dbReference>
<dbReference type="InterPro" id="IPR050385">
    <property type="entry name" value="Archaeal_FAD_synthase"/>
</dbReference>
<dbReference type="AlphaFoldDB" id="A0A2U9IP95"/>
<dbReference type="GO" id="GO:0016779">
    <property type="term" value="F:nucleotidyltransferase activity"/>
    <property type="evidence" value="ECO:0007669"/>
    <property type="project" value="UniProtKB-KW"/>
</dbReference>
<evidence type="ECO:0000259" key="3">
    <source>
        <dbReference type="Pfam" id="PF01467"/>
    </source>
</evidence>
<feature type="domain" description="Cytidyltransferase-like" evidence="3">
    <location>
        <begin position="90"/>
        <end position="218"/>
    </location>
</feature>
<dbReference type="RefSeq" id="WP_110380696.1">
    <property type="nucleotide sequence ID" value="NZ_CP029288.2"/>
</dbReference>
<dbReference type="SUPFAM" id="SSF158372">
    <property type="entry name" value="AF1782-like"/>
    <property type="match status" value="1"/>
</dbReference>
<evidence type="ECO:0000256" key="2">
    <source>
        <dbReference type="ARBA" id="ARBA00022695"/>
    </source>
</evidence>
<organism evidence="5 6">
    <name type="scientific">Acidianus sulfidivorans JP7</name>
    <dbReference type="NCBI Taxonomy" id="619593"/>
    <lineage>
        <taxon>Archaea</taxon>
        <taxon>Thermoproteota</taxon>
        <taxon>Thermoprotei</taxon>
        <taxon>Sulfolobales</taxon>
        <taxon>Sulfolobaceae</taxon>
        <taxon>Acidianus</taxon>
    </lineage>
</organism>
<dbReference type="OrthoDB" id="1912at2157"/>
<evidence type="ECO:0000313" key="6">
    <source>
        <dbReference type="Proteomes" id="UP000248410"/>
    </source>
</evidence>
<dbReference type="SUPFAM" id="SSF52374">
    <property type="entry name" value="Nucleotidylyl transferase"/>
    <property type="match status" value="1"/>
</dbReference>
<evidence type="ECO:0000313" key="5">
    <source>
        <dbReference type="EMBL" id="AWR97806.1"/>
    </source>
</evidence>
<dbReference type="NCBIfam" id="TIGR00125">
    <property type="entry name" value="cyt_tran_rel"/>
    <property type="match status" value="1"/>
</dbReference>
<dbReference type="InterPro" id="IPR004821">
    <property type="entry name" value="Cyt_trans-like"/>
</dbReference>
<dbReference type="Gene3D" id="3.40.50.620">
    <property type="entry name" value="HUPs"/>
    <property type="match status" value="1"/>
</dbReference>
<dbReference type="Pfam" id="PF04010">
    <property type="entry name" value="DUF357"/>
    <property type="match status" value="1"/>
</dbReference>
<name>A0A2U9IP95_9CREN</name>
<feature type="domain" description="DUF357" evidence="4">
    <location>
        <begin position="10"/>
        <end position="72"/>
    </location>
</feature>
<reference evidence="5 6" key="1">
    <citation type="submission" date="2018-05" db="EMBL/GenBank/DDBJ databases">
        <title>Complete Genome Sequences of Extremely Thermoacidophilic, Metal-Mobilizing Type-Strain Members of the Archaeal Family Sulfolobaceae: Acidianus brierleyi DSM-1651T, Acidianus sulfidivorans DSM-18786T, Metallosphaera hakonensis DSM-7519T, and Metallosphaera prunae DSM-10039T.</title>
        <authorList>
            <person name="Counts J.A."/>
            <person name="Kelly R.M."/>
        </authorList>
    </citation>
    <scope>NUCLEOTIDE SEQUENCE [LARGE SCALE GENOMIC DNA]</scope>
    <source>
        <strain evidence="5 6">JP7</strain>
    </source>
</reference>
<evidence type="ECO:0000259" key="4">
    <source>
        <dbReference type="Pfam" id="PF04010"/>
    </source>
</evidence>
<keyword evidence="2" id="KW-0548">Nucleotidyltransferase</keyword>
<dbReference type="PANTHER" id="PTHR43793:SF1">
    <property type="entry name" value="FAD SYNTHASE"/>
    <property type="match status" value="1"/>
</dbReference>
<gene>
    <name evidence="5" type="ORF">DFR86_09780</name>
</gene>
<dbReference type="Pfam" id="PF01467">
    <property type="entry name" value="CTP_transf_like"/>
    <property type="match status" value="1"/>
</dbReference>
<dbReference type="InterPro" id="IPR023140">
    <property type="entry name" value="DUF357"/>
</dbReference>
<sequence>MPSLKERAIKYIDGMNDRLSKINIDKYNNAEYSKIFELAKQYTEDAKYYLDKGDVETAIVDIGYAEGLLDALLLILGIDDVNSDIAKKVFVGGTFDILHPGHIEFLREAARLGKVYVSVARDENSEKIKGRKPINDENQRLEVIKGIKYVYEAFLGDQKDFIKSVEKVKPDIIFLGPDQHVDETKFKEELEKRGIRAEIVRMKERVQKWKHSSTTSIINEITSRYCKNSS</sequence>
<dbReference type="GeneID" id="36838259"/>
<accession>A0A2U9IP95</accession>
<keyword evidence="1" id="KW-0808">Transferase</keyword>
<protein>
    <submittedName>
        <fullName evidence="5">DUF357 domain-containing protein</fullName>
    </submittedName>
</protein>